<dbReference type="EMBL" id="CAAHFG010000001">
    <property type="protein sequence ID" value="VGO12231.1"/>
    <property type="molecule type" value="Genomic_DNA"/>
</dbReference>
<dbReference type="Proteomes" id="UP000366872">
    <property type="component" value="Unassembled WGS sequence"/>
</dbReference>
<evidence type="ECO:0000313" key="5">
    <source>
        <dbReference type="EMBL" id="VGO12231.1"/>
    </source>
</evidence>
<comment type="similarity">
    <text evidence="1">Belongs to the 'GDXG' lipolytic enzyme family.</text>
</comment>
<dbReference type="AlphaFoldDB" id="A0A6C2TY15"/>
<name>A0A6C2TY15_PONDE</name>
<keyword evidence="2" id="KW-0378">Hydrolase</keyword>
<dbReference type="SUPFAM" id="SSF53474">
    <property type="entry name" value="alpha/beta-Hydrolases"/>
    <property type="match status" value="1"/>
</dbReference>
<evidence type="ECO:0000256" key="1">
    <source>
        <dbReference type="ARBA" id="ARBA00010515"/>
    </source>
</evidence>
<gene>
    <name evidence="5" type="primary">nlhH_2</name>
    <name evidence="5" type="ORF">PDESU_00782</name>
</gene>
<dbReference type="InterPro" id="IPR011992">
    <property type="entry name" value="EF-hand-dom_pair"/>
</dbReference>
<dbReference type="SUPFAM" id="SSF47473">
    <property type="entry name" value="EF-hand"/>
    <property type="match status" value="1"/>
</dbReference>
<reference evidence="5 6" key="1">
    <citation type="submission" date="2019-04" db="EMBL/GenBank/DDBJ databases">
        <authorList>
            <person name="Van Vliet M D."/>
        </authorList>
    </citation>
    <scope>NUCLEOTIDE SEQUENCE [LARGE SCALE GENOMIC DNA]</scope>
    <source>
        <strain evidence="5 6">F1</strain>
    </source>
</reference>
<dbReference type="Gene3D" id="1.10.238.10">
    <property type="entry name" value="EF-hand"/>
    <property type="match status" value="1"/>
</dbReference>
<keyword evidence="6" id="KW-1185">Reference proteome</keyword>
<dbReference type="Gene3D" id="3.40.50.1820">
    <property type="entry name" value="alpha/beta hydrolase"/>
    <property type="match status" value="1"/>
</dbReference>
<dbReference type="InterPro" id="IPR029058">
    <property type="entry name" value="AB_hydrolase_fold"/>
</dbReference>
<evidence type="ECO:0000256" key="3">
    <source>
        <dbReference type="SAM" id="SignalP"/>
    </source>
</evidence>
<proteinExistence type="inferred from homology"/>
<sequence length="378" mass="42356">MRDMKKLNLILLVAAASLGWCGRAHGLEPLKESNEGNQKDAINRFLSRYDKDGNGTFEKAEDGKTWSRNGKLDKNKDGKLDREELAGLGLTYVDSPGKQLRNVRFKRTETEDVYLDFYYPDVDESNGKPVVIYTHGGGWAAGSRHGAGNASFNVVHGALLKKGFCVVSVGYRLVKKDGETAMRDCVIDAKDALCFISAYRKELGIDPMRIYTFGDSAGGHLSQMVLLSPPDSLKGDPELAKYPYKTVAGVSWYGPCDFEKTDLFNHDDRENFRDRFGPRILKPDTKPEDKLALYREMGPVNYLTKESPPLLMIQGDKDTTIPVKHAYHMQEKAKAVGAPVEILIVKNAGHNWRMVDAEIDPSRNQIIDRTVRFLVDHL</sequence>
<dbReference type="PANTHER" id="PTHR48081:SF30">
    <property type="entry name" value="ACETYL-HYDROLASE LIPR-RELATED"/>
    <property type="match status" value="1"/>
</dbReference>
<dbReference type="InterPro" id="IPR049492">
    <property type="entry name" value="BD-FAE-like_dom"/>
</dbReference>
<accession>A0A6C2TY15</accession>
<protein>
    <submittedName>
        <fullName evidence="5">Carboxylesterase NlhH</fullName>
    </submittedName>
</protein>
<evidence type="ECO:0000313" key="6">
    <source>
        <dbReference type="Proteomes" id="UP000366872"/>
    </source>
</evidence>
<feature type="chain" id="PRO_5025513324" evidence="3">
    <location>
        <begin position="27"/>
        <end position="378"/>
    </location>
</feature>
<feature type="signal peptide" evidence="3">
    <location>
        <begin position="1"/>
        <end position="26"/>
    </location>
</feature>
<dbReference type="PANTHER" id="PTHR48081">
    <property type="entry name" value="AB HYDROLASE SUPERFAMILY PROTEIN C4A8.06C"/>
    <property type="match status" value="1"/>
</dbReference>
<organism evidence="5 6">
    <name type="scientific">Pontiella desulfatans</name>
    <dbReference type="NCBI Taxonomy" id="2750659"/>
    <lineage>
        <taxon>Bacteria</taxon>
        <taxon>Pseudomonadati</taxon>
        <taxon>Kiritimatiellota</taxon>
        <taxon>Kiritimatiellia</taxon>
        <taxon>Kiritimatiellales</taxon>
        <taxon>Pontiellaceae</taxon>
        <taxon>Pontiella</taxon>
    </lineage>
</organism>
<dbReference type="InterPro" id="IPR018247">
    <property type="entry name" value="EF_Hand_1_Ca_BS"/>
</dbReference>
<evidence type="ECO:0000259" key="4">
    <source>
        <dbReference type="Pfam" id="PF20434"/>
    </source>
</evidence>
<dbReference type="GO" id="GO:0004806">
    <property type="term" value="F:triacylglycerol lipase activity"/>
    <property type="evidence" value="ECO:0007669"/>
    <property type="project" value="TreeGrafter"/>
</dbReference>
<evidence type="ECO:0000256" key="2">
    <source>
        <dbReference type="ARBA" id="ARBA00022801"/>
    </source>
</evidence>
<feature type="domain" description="BD-FAE-like" evidence="4">
    <location>
        <begin position="115"/>
        <end position="332"/>
    </location>
</feature>
<dbReference type="Pfam" id="PF20434">
    <property type="entry name" value="BD-FAE"/>
    <property type="match status" value="1"/>
</dbReference>
<dbReference type="PROSITE" id="PS00018">
    <property type="entry name" value="EF_HAND_1"/>
    <property type="match status" value="1"/>
</dbReference>
<keyword evidence="3" id="KW-0732">Signal</keyword>
<dbReference type="InterPro" id="IPR050300">
    <property type="entry name" value="GDXG_lipolytic_enzyme"/>
</dbReference>